<protein>
    <submittedName>
        <fullName evidence="7">GtrA family protein</fullName>
    </submittedName>
</protein>
<gene>
    <name evidence="7" type="ORF">EFY79_10285</name>
</gene>
<dbReference type="GO" id="GO:0016020">
    <property type="term" value="C:membrane"/>
    <property type="evidence" value="ECO:0007669"/>
    <property type="project" value="UniProtKB-SubCell"/>
</dbReference>
<feature type="transmembrane region" description="Helical" evidence="5">
    <location>
        <begin position="127"/>
        <end position="147"/>
    </location>
</feature>
<dbReference type="OrthoDB" id="771485at2"/>
<reference evidence="7 8" key="1">
    <citation type="submission" date="2018-11" db="EMBL/GenBank/DDBJ databases">
        <title>Draft genome sequence of Ferruginibacter sp. BO-59.</title>
        <authorList>
            <person name="Im W.T."/>
        </authorList>
    </citation>
    <scope>NUCLEOTIDE SEQUENCE [LARGE SCALE GENOMIC DNA]</scope>
    <source>
        <strain evidence="7 8">BO-59</strain>
    </source>
</reference>
<evidence type="ECO:0000256" key="5">
    <source>
        <dbReference type="SAM" id="Phobius"/>
    </source>
</evidence>
<name>A0A3M9NGX1_9BACT</name>
<feature type="transmembrane region" description="Helical" evidence="5">
    <location>
        <begin position="66"/>
        <end position="88"/>
    </location>
</feature>
<feature type="transmembrane region" description="Helical" evidence="5">
    <location>
        <begin position="100"/>
        <end position="121"/>
    </location>
</feature>
<keyword evidence="4 5" id="KW-0472">Membrane</keyword>
<evidence type="ECO:0000313" key="8">
    <source>
        <dbReference type="Proteomes" id="UP000267223"/>
    </source>
</evidence>
<dbReference type="InterPro" id="IPR007267">
    <property type="entry name" value="GtrA_DPMS_TM"/>
</dbReference>
<evidence type="ECO:0000313" key="7">
    <source>
        <dbReference type="EMBL" id="RNI36705.1"/>
    </source>
</evidence>
<evidence type="ECO:0000259" key="6">
    <source>
        <dbReference type="Pfam" id="PF04138"/>
    </source>
</evidence>
<comment type="caution">
    <text evidence="7">The sequence shown here is derived from an EMBL/GenBank/DDBJ whole genome shotgun (WGS) entry which is preliminary data.</text>
</comment>
<feature type="domain" description="GtrA/DPMS transmembrane" evidence="6">
    <location>
        <begin position="26"/>
        <end position="153"/>
    </location>
</feature>
<sequence>MREKIISFIDFFYPPFKKIMPEQTFRYAVCGGSNMLLDIFLFYISFNFILQKHDLNLGFLVLKPYNAALGMAFCITFPLGFLLNKYLVFSGSYLRGYTQLFRYVLIVIINLFLNYVLLNIMVQYFHFYPTISKIFATVIIVTFSFLSQKHFTFRVKKQSY</sequence>
<keyword evidence="3 5" id="KW-1133">Transmembrane helix</keyword>
<dbReference type="EMBL" id="RJJR01000007">
    <property type="protein sequence ID" value="RNI36705.1"/>
    <property type="molecule type" value="Genomic_DNA"/>
</dbReference>
<keyword evidence="8" id="KW-1185">Reference proteome</keyword>
<evidence type="ECO:0000256" key="1">
    <source>
        <dbReference type="ARBA" id="ARBA00004141"/>
    </source>
</evidence>
<proteinExistence type="predicted"/>
<organism evidence="7 8">
    <name type="scientific">Hanamia caeni</name>
    <dbReference type="NCBI Taxonomy" id="2294116"/>
    <lineage>
        <taxon>Bacteria</taxon>
        <taxon>Pseudomonadati</taxon>
        <taxon>Bacteroidota</taxon>
        <taxon>Chitinophagia</taxon>
        <taxon>Chitinophagales</taxon>
        <taxon>Chitinophagaceae</taxon>
        <taxon>Hanamia</taxon>
    </lineage>
</organism>
<evidence type="ECO:0000256" key="4">
    <source>
        <dbReference type="ARBA" id="ARBA00023136"/>
    </source>
</evidence>
<comment type="subcellular location">
    <subcellularLocation>
        <location evidence="1">Membrane</location>
        <topology evidence="1">Multi-pass membrane protein</topology>
    </subcellularLocation>
</comment>
<accession>A0A3M9NGX1</accession>
<evidence type="ECO:0000256" key="2">
    <source>
        <dbReference type="ARBA" id="ARBA00022692"/>
    </source>
</evidence>
<dbReference type="AlphaFoldDB" id="A0A3M9NGX1"/>
<evidence type="ECO:0000256" key="3">
    <source>
        <dbReference type="ARBA" id="ARBA00022989"/>
    </source>
</evidence>
<dbReference type="GO" id="GO:0000271">
    <property type="term" value="P:polysaccharide biosynthetic process"/>
    <property type="evidence" value="ECO:0007669"/>
    <property type="project" value="InterPro"/>
</dbReference>
<dbReference type="Pfam" id="PF04138">
    <property type="entry name" value="GtrA_DPMS_TM"/>
    <property type="match status" value="1"/>
</dbReference>
<keyword evidence="2 5" id="KW-0812">Transmembrane</keyword>
<dbReference type="Proteomes" id="UP000267223">
    <property type="component" value="Unassembled WGS sequence"/>
</dbReference>
<feature type="transmembrane region" description="Helical" evidence="5">
    <location>
        <begin position="25"/>
        <end position="46"/>
    </location>
</feature>